<dbReference type="Proteomes" id="UP000186455">
    <property type="component" value="Unassembled WGS sequence"/>
</dbReference>
<dbReference type="EMBL" id="LFBV01000010">
    <property type="protein sequence ID" value="OKH90983.1"/>
    <property type="molecule type" value="Genomic_DNA"/>
</dbReference>
<keyword evidence="2" id="KW-1185">Reference proteome</keyword>
<name>A0A1Q4UZL8_9ACTN</name>
<organism evidence="1 2">
    <name type="scientific">Streptomyces uncialis</name>
    <dbReference type="NCBI Taxonomy" id="1048205"/>
    <lineage>
        <taxon>Bacteria</taxon>
        <taxon>Bacillati</taxon>
        <taxon>Actinomycetota</taxon>
        <taxon>Actinomycetes</taxon>
        <taxon>Kitasatosporales</taxon>
        <taxon>Streptomycetaceae</taxon>
        <taxon>Streptomyces</taxon>
    </lineage>
</organism>
<reference evidence="1 2" key="1">
    <citation type="submission" date="2015-06" db="EMBL/GenBank/DDBJ databases">
        <title>Cloning and characterization of the uncialamcin biosynthetic gene cluster.</title>
        <authorList>
            <person name="Yan X."/>
            <person name="Huang T."/>
            <person name="Ge H."/>
            <person name="Shen B."/>
        </authorList>
    </citation>
    <scope>NUCLEOTIDE SEQUENCE [LARGE SCALE GENOMIC DNA]</scope>
    <source>
        <strain evidence="1 2">DCA2648</strain>
    </source>
</reference>
<proteinExistence type="predicted"/>
<sequence length="60" mass="6548">MFPRVPPVSGEHCCKCGRWTEVPVVIGYGSMSGGASVTHYVCAQHVHTRSPCTADHTQYE</sequence>
<evidence type="ECO:0000313" key="1">
    <source>
        <dbReference type="EMBL" id="OKH90983.1"/>
    </source>
</evidence>
<evidence type="ECO:0000313" key="2">
    <source>
        <dbReference type="Proteomes" id="UP000186455"/>
    </source>
</evidence>
<accession>A0A1Q4UZL8</accession>
<protein>
    <submittedName>
        <fullName evidence="1">Uncharacterized protein</fullName>
    </submittedName>
</protein>
<comment type="caution">
    <text evidence="1">The sequence shown here is derived from an EMBL/GenBank/DDBJ whole genome shotgun (WGS) entry which is preliminary data.</text>
</comment>
<gene>
    <name evidence="1" type="ORF">AB852_31260</name>
</gene>
<dbReference type="AlphaFoldDB" id="A0A1Q4UZL8"/>